<feature type="transmembrane region" description="Helical" evidence="5">
    <location>
        <begin position="69"/>
        <end position="93"/>
    </location>
</feature>
<protein>
    <submittedName>
        <fullName evidence="6">Bile acid:sodium symporter family protein</fullName>
    </submittedName>
</protein>
<organism evidence="6 7">
    <name type="scientific">Anaeroselena agilis</name>
    <dbReference type="NCBI Taxonomy" id="3063788"/>
    <lineage>
        <taxon>Bacteria</taxon>
        <taxon>Bacillati</taxon>
        <taxon>Bacillota</taxon>
        <taxon>Negativicutes</taxon>
        <taxon>Acetonemataceae</taxon>
        <taxon>Anaeroselena</taxon>
    </lineage>
</organism>
<sequence>MDFSKLNAWLGKKMYLGVLGALLLGFNSAIADSPQLRMALIVLFGYATFVTALETSLMQFGKVLSRPWISLWTLCLAHLGSPLMAWLMGYIFYPDDISVRIGYLVAASVPVGVTSVIWTSIVRGNVPVALVTLALDTVIVPFFLPAFFLVTVGQALHIDYKQMALQLMWMITIPSLVGMILHDILKEKAVAYAKGFGGVTAKVTFYVVIFFNAALVAPAVDWSPAILKMILITFFIVAASYFLGYLGSLVVRGRPRDVAFAMVYSIGIRNISSGLVLAIAHFPPAVAVPITLFMLFQQPLASIVPLILKPLPSPSGET</sequence>
<dbReference type="InterPro" id="IPR038770">
    <property type="entry name" value="Na+/solute_symporter_sf"/>
</dbReference>
<feature type="transmembrane region" description="Helical" evidence="5">
    <location>
        <begin position="226"/>
        <end position="246"/>
    </location>
</feature>
<keyword evidence="2 5" id="KW-0812">Transmembrane</keyword>
<evidence type="ECO:0000313" key="7">
    <source>
        <dbReference type="Proteomes" id="UP001254848"/>
    </source>
</evidence>
<dbReference type="Gene3D" id="1.20.1530.20">
    <property type="match status" value="1"/>
</dbReference>
<dbReference type="EMBL" id="JAUOZS010000001">
    <property type="protein sequence ID" value="MDT8902482.1"/>
    <property type="molecule type" value="Genomic_DNA"/>
</dbReference>
<comment type="subcellular location">
    <subcellularLocation>
        <location evidence="1">Membrane</location>
        <topology evidence="1">Multi-pass membrane protein</topology>
    </subcellularLocation>
</comment>
<comment type="caution">
    <text evidence="6">The sequence shown here is derived from an EMBL/GenBank/DDBJ whole genome shotgun (WGS) entry which is preliminary data.</text>
</comment>
<feature type="transmembrane region" description="Helical" evidence="5">
    <location>
        <begin position="128"/>
        <end position="151"/>
    </location>
</feature>
<dbReference type="Proteomes" id="UP001254848">
    <property type="component" value="Unassembled WGS sequence"/>
</dbReference>
<evidence type="ECO:0000256" key="3">
    <source>
        <dbReference type="ARBA" id="ARBA00022989"/>
    </source>
</evidence>
<dbReference type="InterPro" id="IPR002657">
    <property type="entry name" value="BilAc:Na_symport/Acr3"/>
</dbReference>
<feature type="transmembrane region" description="Helical" evidence="5">
    <location>
        <begin position="41"/>
        <end position="57"/>
    </location>
</feature>
<evidence type="ECO:0000256" key="4">
    <source>
        <dbReference type="ARBA" id="ARBA00023136"/>
    </source>
</evidence>
<proteinExistence type="predicted"/>
<dbReference type="InterPro" id="IPR004710">
    <property type="entry name" value="Bilac:Na_transpt"/>
</dbReference>
<dbReference type="PANTHER" id="PTHR10361:SF28">
    <property type="entry name" value="P3 PROTEIN-RELATED"/>
    <property type="match status" value="1"/>
</dbReference>
<dbReference type="PANTHER" id="PTHR10361">
    <property type="entry name" value="SODIUM-BILE ACID COTRANSPORTER"/>
    <property type="match status" value="1"/>
</dbReference>
<evidence type="ECO:0000256" key="2">
    <source>
        <dbReference type="ARBA" id="ARBA00022692"/>
    </source>
</evidence>
<reference evidence="6 7" key="1">
    <citation type="submission" date="2023-07" db="EMBL/GenBank/DDBJ databases">
        <title>The novel representative of Negativicutes class, Anaeroselena agilis gen. nov. sp. nov.</title>
        <authorList>
            <person name="Prokofeva M.I."/>
            <person name="Elcheninov A.G."/>
            <person name="Klyukina A."/>
            <person name="Kublanov I.V."/>
            <person name="Frolov E.N."/>
            <person name="Podosokorskaya O.A."/>
        </authorList>
    </citation>
    <scope>NUCLEOTIDE SEQUENCE [LARGE SCALE GENOMIC DNA]</scope>
    <source>
        <strain evidence="6 7">4137-cl</strain>
    </source>
</reference>
<feature type="transmembrane region" description="Helical" evidence="5">
    <location>
        <begin position="163"/>
        <end position="182"/>
    </location>
</feature>
<feature type="transmembrane region" description="Helical" evidence="5">
    <location>
        <begin position="99"/>
        <end position="121"/>
    </location>
</feature>
<accession>A0ABU3P0C5</accession>
<dbReference type="Pfam" id="PF01758">
    <property type="entry name" value="SBF"/>
    <property type="match status" value="1"/>
</dbReference>
<gene>
    <name evidence="6" type="ORF">Q4T40_14625</name>
</gene>
<feature type="transmembrane region" description="Helical" evidence="5">
    <location>
        <begin position="203"/>
        <end position="220"/>
    </location>
</feature>
<evidence type="ECO:0000256" key="5">
    <source>
        <dbReference type="SAM" id="Phobius"/>
    </source>
</evidence>
<evidence type="ECO:0000313" key="6">
    <source>
        <dbReference type="EMBL" id="MDT8902482.1"/>
    </source>
</evidence>
<dbReference type="RefSeq" id="WP_413780962.1">
    <property type="nucleotide sequence ID" value="NZ_JAUOZS010000001.1"/>
</dbReference>
<evidence type="ECO:0000256" key="1">
    <source>
        <dbReference type="ARBA" id="ARBA00004141"/>
    </source>
</evidence>
<keyword evidence="4 5" id="KW-0472">Membrane</keyword>
<keyword evidence="7" id="KW-1185">Reference proteome</keyword>
<name>A0ABU3P0C5_9FIRM</name>
<keyword evidence="3 5" id="KW-1133">Transmembrane helix</keyword>